<dbReference type="Gene3D" id="2.130.10.10">
    <property type="entry name" value="YVTN repeat-like/Quinoprotein amine dehydrogenase"/>
    <property type="match status" value="3"/>
</dbReference>
<dbReference type="PROSITE" id="PS50082">
    <property type="entry name" value="WD_REPEATS_2"/>
    <property type="match status" value="4"/>
</dbReference>
<accession>A0A7G1IIT4</accession>
<feature type="repeat" description="WD" evidence="3">
    <location>
        <begin position="142"/>
        <end position="168"/>
    </location>
</feature>
<dbReference type="PRINTS" id="PR00320">
    <property type="entry name" value="GPROTEINBRPT"/>
</dbReference>
<dbReference type="PROSITE" id="PS50294">
    <property type="entry name" value="WD_REPEATS_REGION"/>
    <property type="match status" value="3"/>
</dbReference>
<organism evidence="5 6">
    <name type="scientific">Mycobacterium kansasii</name>
    <dbReference type="NCBI Taxonomy" id="1768"/>
    <lineage>
        <taxon>Bacteria</taxon>
        <taxon>Bacillati</taxon>
        <taxon>Actinomycetota</taxon>
        <taxon>Actinomycetes</taxon>
        <taxon>Mycobacteriales</taxon>
        <taxon>Mycobacteriaceae</taxon>
        <taxon>Mycobacterium</taxon>
    </lineage>
</organism>
<evidence type="ECO:0000313" key="5">
    <source>
        <dbReference type="EMBL" id="BCI88528.1"/>
    </source>
</evidence>
<dbReference type="InterPro" id="IPR020472">
    <property type="entry name" value="WD40_PAC1"/>
</dbReference>
<dbReference type="Pfam" id="PF00400">
    <property type="entry name" value="WD40"/>
    <property type="match status" value="6"/>
</dbReference>
<dbReference type="InterPro" id="IPR019775">
    <property type="entry name" value="WD40_repeat_CS"/>
</dbReference>
<feature type="region of interest" description="Disordered" evidence="4">
    <location>
        <begin position="1"/>
        <end position="21"/>
    </location>
</feature>
<dbReference type="InterPro" id="IPR001680">
    <property type="entry name" value="WD40_rpt"/>
</dbReference>
<gene>
    <name evidence="5" type="ORF">NIIDMKKI_37340</name>
</gene>
<proteinExistence type="predicted"/>
<dbReference type="PANTHER" id="PTHR19879:SF9">
    <property type="entry name" value="TRANSCRIPTION INITIATION FACTOR TFIID SUBUNIT 5"/>
    <property type="match status" value="1"/>
</dbReference>
<dbReference type="InterPro" id="IPR015943">
    <property type="entry name" value="WD40/YVTN_repeat-like_dom_sf"/>
</dbReference>
<dbReference type="PANTHER" id="PTHR19879">
    <property type="entry name" value="TRANSCRIPTION INITIATION FACTOR TFIID"/>
    <property type="match status" value="1"/>
</dbReference>
<feature type="repeat" description="WD" evidence="3">
    <location>
        <begin position="284"/>
        <end position="315"/>
    </location>
</feature>
<keyword evidence="2" id="KW-0677">Repeat</keyword>
<dbReference type="EMBL" id="AP023343">
    <property type="protein sequence ID" value="BCI88528.1"/>
    <property type="molecule type" value="Genomic_DNA"/>
</dbReference>
<dbReference type="PROSITE" id="PS00678">
    <property type="entry name" value="WD_REPEATS_1"/>
    <property type="match status" value="2"/>
</dbReference>
<evidence type="ECO:0000256" key="4">
    <source>
        <dbReference type="SAM" id="MobiDB-lite"/>
    </source>
</evidence>
<sequence>MECRTRPARGPVLTPPGWTPSSPGWVKNVKVAVSPDGRWIASGGDGVALWDPATGQAIRAPITEYGEFVALSRDGKRIAAMGDGKVQVLDVGTGRPVGAPVENWEVRIVAFSPDGTRIVSGGDDQTVRLWDVATGRQIGDPMTGHSSDVKGVAFSPDGTRIASGSRDGVRLWDATTARQVGGLMAIGGTESRGVESVVFSPDGRRIAADEDTVAGTTVRLWDTATGKPVGRPMTAKTLMSYPGLLLYEMSVAFSPDGKRIASTVWDHTVRLWDADTGQPVGAPLRGHTADVTSVAFSPDGTFLVSGSEDGTVRLWLNYPDAASALCAKLSTNMSRRLWQAWVSPGIDYVEACPGLQIKKEYEW</sequence>
<reference evidence="5 6" key="1">
    <citation type="submission" date="2020-07" db="EMBL/GenBank/DDBJ databases">
        <title>Mycobacterium kansasii (former subtype) with zoonotic potential isolated from diseased indoor pet cat, Japan.</title>
        <authorList>
            <person name="Fukano H."/>
            <person name="Terazono T."/>
            <person name="Hoshino Y."/>
        </authorList>
    </citation>
    <scope>NUCLEOTIDE SEQUENCE [LARGE SCALE GENOMIC DNA]</scope>
    <source>
        <strain evidence="5 6">Kuro-I</strain>
    </source>
</reference>
<dbReference type="AlphaFoldDB" id="A0A7G1IIT4"/>
<dbReference type="InterPro" id="IPR011047">
    <property type="entry name" value="Quinoprotein_ADH-like_sf"/>
</dbReference>
<dbReference type="Proteomes" id="UP000516380">
    <property type="component" value="Chromosome"/>
</dbReference>
<evidence type="ECO:0000256" key="1">
    <source>
        <dbReference type="ARBA" id="ARBA00022574"/>
    </source>
</evidence>
<keyword evidence="6" id="KW-1185">Reference proteome</keyword>
<name>A0A7G1IIT4_MYCKA</name>
<dbReference type="SMART" id="SM00320">
    <property type="entry name" value="WD40"/>
    <property type="match status" value="6"/>
</dbReference>
<protein>
    <submittedName>
        <fullName evidence="5">Uncharacterized protein</fullName>
    </submittedName>
</protein>
<dbReference type="SUPFAM" id="SSF50998">
    <property type="entry name" value="Quinoprotein alcohol dehydrogenase-like"/>
    <property type="match status" value="1"/>
</dbReference>
<feature type="repeat" description="WD" evidence="3">
    <location>
        <begin position="106"/>
        <end position="140"/>
    </location>
</feature>
<keyword evidence="1 3" id="KW-0853">WD repeat</keyword>
<dbReference type="CDD" id="cd00200">
    <property type="entry name" value="WD40"/>
    <property type="match status" value="1"/>
</dbReference>
<evidence type="ECO:0000256" key="2">
    <source>
        <dbReference type="ARBA" id="ARBA00022737"/>
    </source>
</evidence>
<evidence type="ECO:0000256" key="3">
    <source>
        <dbReference type="PROSITE-ProRule" id="PRU00221"/>
    </source>
</evidence>
<feature type="repeat" description="WD" evidence="3">
    <location>
        <begin position="250"/>
        <end position="282"/>
    </location>
</feature>
<evidence type="ECO:0000313" key="6">
    <source>
        <dbReference type="Proteomes" id="UP000516380"/>
    </source>
</evidence>